<protein>
    <submittedName>
        <fullName evidence="1">Uncharacterized protein</fullName>
    </submittedName>
</protein>
<organism evidence="1 2">
    <name type="scientific">Pleurodeles waltl</name>
    <name type="common">Iberian ribbed newt</name>
    <dbReference type="NCBI Taxonomy" id="8319"/>
    <lineage>
        <taxon>Eukaryota</taxon>
        <taxon>Metazoa</taxon>
        <taxon>Chordata</taxon>
        <taxon>Craniata</taxon>
        <taxon>Vertebrata</taxon>
        <taxon>Euteleostomi</taxon>
        <taxon>Amphibia</taxon>
        <taxon>Batrachia</taxon>
        <taxon>Caudata</taxon>
        <taxon>Salamandroidea</taxon>
        <taxon>Salamandridae</taxon>
        <taxon>Pleurodelinae</taxon>
        <taxon>Pleurodeles</taxon>
    </lineage>
</organism>
<sequence length="163" mass="18513">MQHCSAVYDRLLRRCTTPAQLPHIPLSHFRELVDSVVAVVLPRHRQLGHVRRWRNPPVYRPLVDLLTMGEQHLIITYRFDRATIQELCTQLEPDLMSPIRHPSSAGAISAPFPSKWVISNNSGHGIRDVPAYVFQRVVQSVVCPAETREELHRFPSGGGFGYS</sequence>
<gene>
    <name evidence="1" type="ORF">NDU88_003785</name>
</gene>
<dbReference type="EMBL" id="JANPWB010000001">
    <property type="protein sequence ID" value="KAJ1216179.1"/>
    <property type="molecule type" value="Genomic_DNA"/>
</dbReference>
<evidence type="ECO:0000313" key="2">
    <source>
        <dbReference type="Proteomes" id="UP001066276"/>
    </source>
</evidence>
<reference evidence="1" key="1">
    <citation type="journal article" date="2022" name="bioRxiv">
        <title>Sequencing and chromosome-scale assembly of the giantPleurodeles waltlgenome.</title>
        <authorList>
            <person name="Brown T."/>
            <person name="Elewa A."/>
            <person name="Iarovenko S."/>
            <person name="Subramanian E."/>
            <person name="Araus A.J."/>
            <person name="Petzold A."/>
            <person name="Susuki M."/>
            <person name="Suzuki K.-i.T."/>
            <person name="Hayashi T."/>
            <person name="Toyoda A."/>
            <person name="Oliveira C."/>
            <person name="Osipova E."/>
            <person name="Leigh N.D."/>
            <person name="Simon A."/>
            <person name="Yun M.H."/>
        </authorList>
    </citation>
    <scope>NUCLEOTIDE SEQUENCE</scope>
    <source>
        <strain evidence="1">20211129_DDA</strain>
        <tissue evidence="1">Liver</tissue>
    </source>
</reference>
<proteinExistence type="predicted"/>
<evidence type="ECO:0000313" key="1">
    <source>
        <dbReference type="EMBL" id="KAJ1216179.1"/>
    </source>
</evidence>
<accession>A0AAV7WS93</accession>
<dbReference type="Proteomes" id="UP001066276">
    <property type="component" value="Chromosome 1_1"/>
</dbReference>
<dbReference type="AlphaFoldDB" id="A0AAV7WS93"/>
<keyword evidence="2" id="KW-1185">Reference proteome</keyword>
<comment type="caution">
    <text evidence="1">The sequence shown here is derived from an EMBL/GenBank/DDBJ whole genome shotgun (WGS) entry which is preliminary data.</text>
</comment>
<name>A0AAV7WS93_PLEWA</name>